<evidence type="ECO:0000313" key="11">
    <source>
        <dbReference type="Proteomes" id="UP000219465"/>
    </source>
</evidence>
<evidence type="ECO:0000256" key="5">
    <source>
        <dbReference type="ARBA" id="ARBA00023098"/>
    </source>
</evidence>
<feature type="region of interest" description="Disordered" evidence="7">
    <location>
        <begin position="282"/>
        <end position="324"/>
    </location>
</feature>
<evidence type="ECO:0000256" key="4">
    <source>
        <dbReference type="ARBA" id="ARBA00023002"/>
    </source>
</evidence>
<gene>
    <name evidence="10" type="ORF">SAMN05877838_0094</name>
</gene>
<feature type="domain" description="Fatty acid hydroxylase" evidence="9">
    <location>
        <begin position="87"/>
        <end position="221"/>
    </location>
</feature>
<keyword evidence="3 8" id="KW-1133">Transmembrane helix</keyword>
<dbReference type="GO" id="GO:0005506">
    <property type="term" value="F:iron ion binding"/>
    <property type="evidence" value="ECO:0007669"/>
    <property type="project" value="InterPro"/>
</dbReference>
<evidence type="ECO:0000256" key="1">
    <source>
        <dbReference type="ARBA" id="ARBA00004127"/>
    </source>
</evidence>
<proteinExistence type="predicted"/>
<feature type="transmembrane region" description="Helical" evidence="8">
    <location>
        <begin position="82"/>
        <end position="99"/>
    </location>
</feature>
<keyword evidence="6 8" id="KW-0472">Membrane</keyword>
<keyword evidence="5" id="KW-0443">Lipid metabolism</keyword>
<dbReference type="GO" id="GO:0008610">
    <property type="term" value="P:lipid biosynthetic process"/>
    <property type="evidence" value="ECO:0007669"/>
    <property type="project" value="InterPro"/>
</dbReference>
<dbReference type="EMBL" id="OCPC01000001">
    <property type="protein sequence ID" value="SOE08379.1"/>
    <property type="molecule type" value="Genomic_DNA"/>
</dbReference>
<comment type="subcellular location">
    <subcellularLocation>
        <location evidence="1">Endomembrane system</location>
        <topology evidence="1">Multi-pass membrane protein</topology>
    </subcellularLocation>
</comment>
<dbReference type="AlphaFoldDB" id="A0A286HM36"/>
<evidence type="ECO:0000259" key="9">
    <source>
        <dbReference type="Pfam" id="PF04116"/>
    </source>
</evidence>
<sequence length="324" mass="37073">MPDLKDFPDVTQLAIPFFVIAILIELFVIRYLKGRGDYETRDTTTSLLMGVGNVASGLLLGFVAFGVLMWAWQLRIADLGTSWAVIALCFVVDDLRYYWYHRIAHRCRWVWAEHVIHHSSQHYNLSTALRQSWTGTFTGMFILRIPLALIGFHPVLLLFVGGLNLVYQFWIHTETIGRMWRPIEWIFNTPSHHRVHHATNPRYLDSNYAGTLIIWDRMFGTFVPEQDEDMPRYGIVKNIGTFNPIRVAFHEWIDMFRDAARPGLTLRQRLGYLFAPPGWSHDGSRKGSGELKADYVARNPDAAGAPGLPRPEALDGRQPVAPAE</sequence>
<accession>A0A286HM36</accession>
<feature type="transmembrane region" description="Helical" evidence="8">
    <location>
        <begin position="44"/>
        <end position="70"/>
    </location>
</feature>
<organism evidence="10 11">
    <name type="scientific">Hoeflea halophila</name>
    <dbReference type="NCBI Taxonomy" id="714899"/>
    <lineage>
        <taxon>Bacteria</taxon>
        <taxon>Pseudomonadati</taxon>
        <taxon>Pseudomonadota</taxon>
        <taxon>Alphaproteobacteria</taxon>
        <taxon>Hyphomicrobiales</taxon>
        <taxon>Rhizobiaceae</taxon>
        <taxon>Hoeflea</taxon>
    </lineage>
</organism>
<dbReference type="OrthoDB" id="9770329at2"/>
<evidence type="ECO:0000256" key="3">
    <source>
        <dbReference type="ARBA" id="ARBA00022989"/>
    </source>
</evidence>
<keyword evidence="4" id="KW-0560">Oxidoreductase</keyword>
<dbReference type="GO" id="GO:0006643">
    <property type="term" value="P:membrane lipid metabolic process"/>
    <property type="evidence" value="ECO:0007669"/>
    <property type="project" value="TreeGrafter"/>
</dbReference>
<dbReference type="InterPro" id="IPR006694">
    <property type="entry name" value="Fatty_acid_hydroxylase"/>
</dbReference>
<feature type="transmembrane region" description="Helical" evidence="8">
    <location>
        <begin position="147"/>
        <end position="170"/>
    </location>
</feature>
<feature type="transmembrane region" description="Helical" evidence="8">
    <location>
        <begin position="12"/>
        <end position="32"/>
    </location>
</feature>
<dbReference type="InterPro" id="IPR051689">
    <property type="entry name" value="Sterol_desaturase/TMEM195"/>
</dbReference>
<dbReference type="PANTHER" id="PTHR21624">
    <property type="entry name" value="STEROL DESATURASE-RELATED PROTEIN"/>
    <property type="match status" value="1"/>
</dbReference>
<dbReference type="PANTHER" id="PTHR21624:SF1">
    <property type="entry name" value="ALKYLGLYCEROL MONOOXYGENASE"/>
    <property type="match status" value="1"/>
</dbReference>
<name>A0A286HM36_9HYPH</name>
<evidence type="ECO:0000313" key="10">
    <source>
        <dbReference type="EMBL" id="SOE08379.1"/>
    </source>
</evidence>
<dbReference type="Pfam" id="PF04116">
    <property type="entry name" value="FA_hydroxylase"/>
    <property type="match status" value="1"/>
</dbReference>
<evidence type="ECO:0000256" key="7">
    <source>
        <dbReference type="SAM" id="MobiDB-lite"/>
    </source>
</evidence>
<evidence type="ECO:0000256" key="6">
    <source>
        <dbReference type="ARBA" id="ARBA00023136"/>
    </source>
</evidence>
<dbReference type="Proteomes" id="UP000219465">
    <property type="component" value="Unassembled WGS sequence"/>
</dbReference>
<dbReference type="GO" id="GO:0016020">
    <property type="term" value="C:membrane"/>
    <property type="evidence" value="ECO:0007669"/>
    <property type="project" value="GOC"/>
</dbReference>
<evidence type="ECO:0000256" key="2">
    <source>
        <dbReference type="ARBA" id="ARBA00022692"/>
    </source>
</evidence>
<keyword evidence="2 8" id="KW-0812">Transmembrane</keyword>
<protein>
    <submittedName>
        <fullName evidence="10">Sterol desaturase/sphingolipid hydroxylase (Fatty acid hydroxylase superfamily)</fullName>
    </submittedName>
</protein>
<feature type="compositionally biased region" description="Basic and acidic residues" evidence="7">
    <location>
        <begin position="282"/>
        <end position="295"/>
    </location>
</feature>
<keyword evidence="11" id="KW-1185">Reference proteome</keyword>
<dbReference type="RefSeq" id="WP_097103951.1">
    <property type="nucleotide sequence ID" value="NZ_OCPC01000001.1"/>
</dbReference>
<dbReference type="GO" id="GO:0012505">
    <property type="term" value="C:endomembrane system"/>
    <property type="evidence" value="ECO:0007669"/>
    <property type="project" value="UniProtKB-SubCell"/>
</dbReference>
<dbReference type="GO" id="GO:0050479">
    <property type="term" value="F:glyceryl-ether monooxygenase activity"/>
    <property type="evidence" value="ECO:0007669"/>
    <property type="project" value="TreeGrafter"/>
</dbReference>
<reference evidence="11" key="1">
    <citation type="submission" date="2017-08" db="EMBL/GenBank/DDBJ databases">
        <authorList>
            <person name="Varghese N."/>
            <person name="Submissions S."/>
        </authorList>
    </citation>
    <scope>NUCLEOTIDE SEQUENCE [LARGE SCALE GENOMIC DNA]</scope>
    <source>
        <strain evidence="11">KCTC 23107</strain>
    </source>
</reference>
<evidence type="ECO:0000256" key="8">
    <source>
        <dbReference type="SAM" id="Phobius"/>
    </source>
</evidence>